<organism evidence="10 11">
    <name type="scientific">Rehmannia glutinosa</name>
    <name type="common">Chinese foxglove</name>
    <dbReference type="NCBI Taxonomy" id="99300"/>
    <lineage>
        <taxon>Eukaryota</taxon>
        <taxon>Viridiplantae</taxon>
        <taxon>Streptophyta</taxon>
        <taxon>Embryophyta</taxon>
        <taxon>Tracheophyta</taxon>
        <taxon>Spermatophyta</taxon>
        <taxon>Magnoliopsida</taxon>
        <taxon>eudicotyledons</taxon>
        <taxon>Gunneridae</taxon>
        <taxon>Pentapetalae</taxon>
        <taxon>asterids</taxon>
        <taxon>lamiids</taxon>
        <taxon>Lamiales</taxon>
        <taxon>Orobanchaceae</taxon>
        <taxon>Rehmannieae</taxon>
        <taxon>Rehmannia</taxon>
    </lineage>
</organism>
<evidence type="ECO:0000313" key="10">
    <source>
        <dbReference type="EMBL" id="KAK6163328.1"/>
    </source>
</evidence>
<keyword evidence="6 9" id="KW-0732">Signal</keyword>
<dbReference type="Proteomes" id="UP001318860">
    <property type="component" value="Unassembled WGS sequence"/>
</dbReference>
<feature type="chain" id="PRO_5044974532" description="Phytosulfokine" evidence="9">
    <location>
        <begin position="22"/>
        <end position="77"/>
    </location>
</feature>
<comment type="PTM">
    <text evidence="9">PSK-alpha is produced by endopeptidase digestion. PSK-beta is produced from PSK-alpha by exopeptidase digestion.</text>
</comment>
<comment type="similarity">
    <text evidence="2 9">Belongs to the phytosulfokine family.</text>
</comment>
<dbReference type="PANTHER" id="PTHR33285:SF55">
    <property type="entry name" value="PHYTOSULFOKINES 3"/>
    <property type="match status" value="1"/>
</dbReference>
<reference evidence="10 11" key="1">
    <citation type="journal article" date="2021" name="Comput. Struct. Biotechnol. J.">
        <title>De novo genome assembly of the potent medicinal plant Rehmannia glutinosa using nanopore technology.</title>
        <authorList>
            <person name="Ma L."/>
            <person name="Dong C."/>
            <person name="Song C."/>
            <person name="Wang X."/>
            <person name="Zheng X."/>
            <person name="Niu Y."/>
            <person name="Chen S."/>
            <person name="Feng W."/>
        </authorList>
    </citation>
    <scope>NUCLEOTIDE SEQUENCE [LARGE SCALE GENOMIC DNA]</scope>
    <source>
        <strain evidence="10">DH-2019</strain>
    </source>
</reference>
<evidence type="ECO:0000256" key="1">
    <source>
        <dbReference type="ARBA" id="ARBA00004613"/>
    </source>
</evidence>
<evidence type="ECO:0000256" key="9">
    <source>
        <dbReference type="RuleBase" id="RU368031"/>
    </source>
</evidence>
<gene>
    <name evidence="10" type="ORF">DH2020_000192</name>
</gene>
<comment type="function">
    <text evidence="9">Promotes plant cell differentiation, organogenesis and somatic embryogenesis as well as cell proliferation.</text>
</comment>
<keyword evidence="3 9" id="KW-0217">Developmental protein</keyword>
<keyword evidence="11" id="KW-1185">Reference proteome</keyword>
<evidence type="ECO:0000256" key="2">
    <source>
        <dbReference type="ARBA" id="ARBA00010781"/>
    </source>
</evidence>
<protein>
    <recommendedName>
        <fullName evidence="9">Phytosulfokine</fullName>
    </recommendedName>
    <component>
        <recommendedName>
            <fullName evidence="9">Phytosulfokine-alpha</fullName>
            <shortName evidence="9">PSK-alpha</shortName>
            <shortName evidence="9">Phytosulfokine-a</shortName>
        </recommendedName>
    </component>
    <component>
        <recommendedName>
            <fullName evidence="9">Phytosulfokine-beta</fullName>
            <shortName evidence="9">PSK-beta</shortName>
            <shortName evidence="9">Phytosulfokine-b</shortName>
        </recommendedName>
    </component>
</protein>
<sequence length="77" mass="8584">MSTTTTVFLVTLLLCSTICSAARPPPPLPKAVAEHQVKTEEAQIVESCRGIDEEECLMRESLVAHLDYIYTQKHNKP</sequence>
<evidence type="ECO:0000256" key="4">
    <source>
        <dbReference type="ARBA" id="ARBA00022525"/>
    </source>
</evidence>
<proteinExistence type="inferred from homology"/>
<keyword evidence="4 9" id="KW-0964">Secreted</keyword>
<accession>A0ABR0XW73</accession>
<dbReference type="PANTHER" id="PTHR33285">
    <property type="entry name" value="PHYTOSULFOKINES 3"/>
    <property type="match status" value="1"/>
</dbReference>
<evidence type="ECO:0000256" key="7">
    <source>
        <dbReference type="ARBA" id="ARBA00022782"/>
    </source>
</evidence>
<evidence type="ECO:0000256" key="8">
    <source>
        <dbReference type="ARBA" id="ARBA00023030"/>
    </source>
</evidence>
<comment type="PTM">
    <text evidence="9">Sulfation is important for activity and for the binding to a putative membrane receptor.</text>
</comment>
<dbReference type="InterPro" id="IPR009438">
    <property type="entry name" value="Phytosulfokine"/>
</dbReference>
<feature type="signal peptide" evidence="9">
    <location>
        <begin position="1"/>
        <end position="21"/>
    </location>
</feature>
<evidence type="ECO:0000256" key="3">
    <source>
        <dbReference type="ARBA" id="ARBA00022473"/>
    </source>
</evidence>
<dbReference type="Pfam" id="PF06404">
    <property type="entry name" value="PSK"/>
    <property type="match status" value="1"/>
</dbReference>
<keyword evidence="8 9" id="KW-0339">Growth factor</keyword>
<dbReference type="EMBL" id="JABTTQ020000001">
    <property type="protein sequence ID" value="KAK6163328.1"/>
    <property type="molecule type" value="Genomic_DNA"/>
</dbReference>
<evidence type="ECO:0000256" key="5">
    <source>
        <dbReference type="ARBA" id="ARBA00022641"/>
    </source>
</evidence>
<comment type="subcellular location">
    <subcellularLocation>
        <location evidence="1 9">Secreted</location>
    </subcellularLocation>
</comment>
<name>A0ABR0XW73_REHGL</name>
<evidence type="ECO:0000313" key="11">
    <source>
        <dbReference type="Proteomes" id="UP001318860"/>
    </source>
</evidence>
<comment type="caution">
    <text evidence="10">The sequence shown here is derived from an EMBL/GenBank/DDBJ whole genome shotgun (WGS) entry which is preliminary data.</text>
</comment>
<evidence type="ECO:0000256" key="6">
    <source>
        <dbReference type="ARBA" id="ARBA00022729"/>
    </source>
</evidence>
<keyword evidence="5 9" id="KW-0765">Sulfation</keyword>
<keyword evidence="7 9" id="KW-0221">Differentiation</keyword>